<dbReference type="Proteomes" id="UP001596237">
    <property type="component" value="Unassembled WGS sequence"/>
</dbReference>
<dbReference type="RefSeq" id="WP_192282902.1">
    <property type="nucleotide sequence ID" value="NZ_JBHSTT010000010.1"/>
</dbReference>
<feature type="transmembrane region" description="Helical" evidence="1">
    <location>
        <begin position="13"/>
        <end position="31"/>
    </location>
</feature>
<gene>
    <name evidence="2" type="ORF">ACFQDP_03265</name>
</gene>
<accession>A0ABW1WL04</accession>
<keyword evidence="3" id="KW-1185">Reference proteome</keyword>
<proteinExistence type="predicted"/>
<dbReference type="EMBL" id="JBHSTT010000010">
    <property type="protein sequence ID" value="MFC6388379.1"/>
    <property type="molecule type" value="Genomic_DNA"/>
</dbReference>
<keyword evidence="1" id="KW-0472">Membrane</keyword>
<sequence length="119" mass="12593">MTSIDIANLLHEHGLQGALAVAGVVIGFLFMEVRKATERYLGLLERVVAVIEANKAAASDSAEALKDNERAVASLSMAIQTLARETEGEAREVRHGIAGLQTSANAVAEAIKDLIRGRA</sequence>
<evidence type="ECO:0000313" key="2">
    <source>
        <dbReference type="EMBL" id="MFC6388379.1"/>
    </source>
</evidence>
<reference evidence="3" key="1">
    <citation type="journal article" date="2019" name="Int. J. Syst. Evol. Microbiol.">
        <title>The Global Catalogue of Microorganisms (GCM) 10K type strain sequencing project: providing services to taxonomists for standard genome sequencing and annotation.</title>
        <authorList>
            <consortium name="The Broad Institute Genomics Platform"/>
            <consortium name="The Broad Institute Genome Sequencing Center for Infectious Disease"/>
            <person name="Wu L."/>
            <person name="Ma J."/>
        </authorList>
    </citation>
    <scope>NUCLEOTIDE SEQUENCE [LARGE SCALE GENOMIC DNA]</scope>
    <source>
        <strain evidence="3">CCUG 36916</strain>
    </source>
</reference>
<comment type="caution">
    <text evidence="2">The sequence shown here is derived from an EMBL/GenBank/DDBJ whole genome shotgun (WGS) entry which is preliminary data.</text>
</comment>
<name>A0ABW1WL04_9HYPH</name>
<organism evidence="2 3">
    <name type="scientific">Methylorubrum zatmanii</name>
    <dbReference type="NCBI Taxonomy" id="29429"/>
    <lineage>
        <taxon>Bacteria</taxon>
        <taxon>Pseudomonadati</taxon>
        <taxon>Pseudomonadota</taxon>
        <taxon>Alphaproteobacteria</taxon>
        <taxon>Hyphomicrobiales</taxon>
        <taxon>Methylobacteriaceae</taxon>
        <taxon>Methylorubrum</taxon>
    </lineage>
</organism>
<keyword evidence="1" id="KW-1133">Transmembrane helix</keyword>
<evidence type="ECO:0008006" key="4">
    <source>
        <dbReference type="Google" id="ProtNLM"/>
    </source>
</evidence>
<protein>
    <recommendedName>
        <fullName evidence="4">Chemotaxis protein</fullName>
    </recommendedName>
</protein>
<evidence type="ECO:0000256" key="1">
    <source>
        <dbReference type="SAM" id="Phobius"/>
    </source>
</evidence>
<evidence type="ECO:0000313" key="3">
    <source>
        <dbReference type="Proteomes" id="UP001596237"/>
    </source>
</evidence>
<keyword evidence="1" id="KW-0812">Transmembrane</keyword>